<organism evidence="7 8">
    <name type="scientific">Thauera phenolivorans</name>
    <dbReference type="NCBI Taxonomy" id="1792543"/>
    <lineage>
        <taxon>Bacteria</taxon>
        <taxon>Pseudomonadati</taxon>
        <taxon>Pseudomonadota</taxon>
        <taxon>Betaproteobacteria</taxon>
        <taxon>Rhodocyclales</taxon>
        <taxon>Zoogloeaceae</taxon>
        <taxon>Thauera</taxon>
    </lineage>
</organism>
<dbReference type="AlphaFoldDB" id="A0A7X7LWQ3"/>
<evidence type="ECO:0000313" key="7">
    <source>
        <dbReference type="EMBL" id="NLF54607.1"/>
    </source>
</evidence>
<gene>
    <name evidence="7" type="ORF">GX576_09500</name>
</gene>
<dbReference type="InterPro" id="IPR013785">
    <property type="entry name" value="Aldolase_TIM"/>
</dbReference>
<keyword evidence="4" id="KW-0408">Iron</keyword>
<evidence type="ECO:0000256" key="5">
    <source>
        <dbReference type="ARBA" id="ARBA00023014"/>
    </source>
</evidence>
<keyword evidence="5" id="KW-0411">Iron-sulfur</keyword>
<evidence type="ECO:0000256" key="4">
    <source>
        <dbReference type="ARBA" id="ARBA00023004"/>
    </source>
</evidence>
<dbReference type="InterPro" id="IPR058240">
    <property type="entry name" value="rSAM_sf"/>
</dbReference>
<accession>A0A7X7LWQ3</accession>
<dbReference type="Pfam" id="PF04055">
    <property type="entry name" value="Radical_SAM"/>
    <property type="match status" value="1"/>
</dbReference>
<dbReference type="GO" id="GO:0051536">
    <property type="term" value="F:iron-sulfur cluster binding"/>
    <property type="evidence" value="ECO:0007669"/>
    <property type="project" value="UniProtKB-KW"/>
</dbReference>
<reference evidence="7 8" key="1">
    <citation type="journal article" date="2020" name="Biotechnol. Biofuels">
        <title>New insights from the biogas microbiome by comprehensive genome-resolved metagenomics of nearly 1600 species originating from multiple anaerobic digesters.</title>
        <authorList>
            <person name="Campanaro S."/>
            <person name="Treu L."/>
            <person name="Rodriguez-R L.M."/>
            <person name="Kovalovszki A."/>
            <person name="Ziels R.M."/>
            <person name="Maus I."/>
            <person name="Zhu X."/>
            <person name="Kougias P.G."/>
            <person name="Basile A."/>
            <person name="Luo G."/>
            <person name="Schluter A."/>
            <person name="Konstantinidis K.T."/>
            <person name="Angelidaki I."/>
        </authorList>
    </citation>
    <scope>NUCLEOTIDE SEQUENCE [LARGE SCALE GENOMIC DNA]</scope>
    <source>
        <strain evidence="7">AS06rmzACSIP_256</strain>
    </source>
</reference>
<evidence type="ECO:0000259" key="6">
    <source>
        <dbReference type="Pfam" id="PF04055"/>
    </source>
</evidence>
<keyword evidence="2" id="KW-0949">S-adenosyl-L-methionine</keyword>
<dbReference type="SUPFAM" id="SSF102114">
    <property type="entry name" value="Radical SAM enzymes"/>
    <property type="match status" value="1"/>
</dbReference>
<dbReference type="InterPro" id="IPR026351">
    <property type="entry name" value="rSAM_ArsS-like"/>
</dbReference>
<evidence type="ECO:0000256" key="2">
    <source>
        <dbReference type="ARBA" id="ARBA00022691"/>
    </source>
</evidence>
<dbReference type="GO" id="GO:0003824">
    <property type="term" value="F:catalytic activity"/>
    <property type="evidence" value="ECO:0007669"/>
    <property type="project" value="InterPro"/>
</dbReference>
<name>A0A7X7LWQ3_9RHOO</name>
<keyword evidence="3" id="KW-0479">Metal-binding</keyword>
<feature type="domain" description="Radical SAM core" evidence="6">
    <location>
        <begin position="27"/>
        <end position="94"/>
    </location>
</feature>
<sequence length="99" mass="11183">MRDTFPLLVETDFPALSRARLETLQANLGYRCNQACLHCHVAASPRRTEEMSWETMALLLAVARRHRVATLDLTGGAPEMNPHFRRLVTEARAIGLRVI</sequence>
<dbReference type="GO" id="GO:0046872">
    <property type="term" value="F:metal ion binding"/>
    <property type="evidence" value="ECO:0007669"/>
    <property type="project" value="UniProtKB-KW"/>
</dbReference>
<dbReference type="CDD" id="cd01335">
    <property type="entry name" value="Radical_SAM"/>
    <property type="match status" value="1"/>
</dbReference>
<proteinExistence type="predicted"/>
<comment type="caution">
    <text evidence="7">The sequence shown here is derived from an EMBL/GenBank/DDBJ whole genome shotgun (WGS) entry which is preliminary data.</text>
</comment>
<dbReference type="InterPro" id="IPR007197">
    <property type="entry name" value="rSAM"/>
</dbReference>
<protein>
    <submittedName>
        <fullName evidence="7">Radical SAM protein</fullName>
    </submittedName>
</protein>
<dbReference type="Gene3D" id="3.20.20.70">
    <property type="entry name" value="Aldolase class I"/>
    <property type="match status" value="1"/>
</dbReference>
<evidence type="ECO:0000313" key="8">
    <source>
        <dbReference type="Proteomes" id="UP000536534"/>
    </source>
</evidence>
<dbReference type="PANTHER" id="PTHR43728:SF1">
    <property type="entry name" value="FE-S OXIDOREDUCTASE"/>
    <property type="match status" value="1"/>
</dbReference>
<dbReference type="PANTHER" id="PTHR43728">
    <property type="entry name" value="SLR0304 PROTEIN"/>
    <property type="match status" value="1"/>
</dbReference>
<dbReference type="SFLD" id="SFLDS00029">
    <property type="entry name" value="Radical_SAM"/>
    <property type="match status" value="1"/>
</dbReference>
<dbReference type="EMBL" id="JAAYYV010000247">
    <property type="protein sequence ID" value="NLF54607.1"/>
    <property type="molecule type" value="Genomic_DNA"/>
</dbReference>
<dbReference type="Proteomes" id="UP000536534">
    <property type="component" value="Unassembled WGS sequence"/>
</dbReference>
<comment type="cofactor">
    <cofactor evidence="1">
        <name>[4Fe-4S] cluster</name>
        <dbReference type="ChEBI" id="CHEBI:49883"/>
    </cofactor>
</comment>
<evidence type="ECO:0000256" key="1">
    <source>
        <dbReference type="ARBA" id="ARBA00001966"/>
    </source>
</evidence>
<feature type="non-terminal residue" evidence="7">
    <location>
        <position position="99"/>
    </location>
</feature>
<evidence type="ECO:0000256" key="3">
    <source>
        <dbReference type="ARBA" id="ARBA00022723"/>
    </source>
</evidence>